<evidence type="ECO:0000259" key="2">
    <source>
        <dbReference type="Pfam" id="PF13193"/>
    </source>
</evidence>
<accession>A0ABR6MDB1</accession>
<reference evidence="3 4" key="1">
    <citation type="submission" date="2020-08" db="EMBL/GenBank/DDBJ databases">
        <title>Sequencing the genomes of 1000 actinobacteria strains.</title>
        <authorList>
            <person name="Klenk H.-P."/>
        </authorList>
    </citation>
    <scope>NUCLEOTIDE SEQUENCE [LARGE SCALE GENOMIC DNA]</scope>
    <source>
        <strain evidence="3 4">DSM 43036</strain>
    </source>
</reference>
<evidence type="ECO:0000259" key="1">
    <source>
        <dbReference type="Pfam" id="PF00501"/>
    </source>
</evidence>
<dbReference type="Proteomes" id="UP000618986">
    <property type="component" value="Unassembled WGS sequence"/>
</dbReference>
<sequence>MNRPTAATPLLPALSRLLDEQPDLTLTLAGAPFTVAELDAASRRLAGFLADRVAPGDRVVVLARNGRLALVSWWATTLCGGFVVPLNTSNRGPVLAHQVLDADPVAMIVEDEFVPVLDDALIGTELRVPVLVGAPIRPASGPAPAWATEVVDFDVAVAEGSAVTTTPDLDAYATSHLIYTAGTTGPSKACMVSHGYVANMARQMHENLERHSGDVLWTAMPLFHMAAVGHVMGSLQLGSAIDLASRFSVRGFWDEILRSRATMAALMGSMLPMIAGAPDSEAAREAFGRLRVVSGSPVTAELAARWTERFGVERVGSGAYGLTEACLITLTPPGGYRAGSAGKINDSFEVRIVDEHDNPLPVGEVGEIVARPNRPAIMFNGYWREPEKTLEVFRGLWFHCGDYGRLDEDGYLYFVDRGKDYLRRGGENISSFEIEGIVATHPAVGEVAVHAVPSPLAEDDLKVTVVPAPGAEIDPAELFEWLHPRIPRYAVPSHIEVRTELPKNAVGRVLKRVLREEGVTAQTWSTDPRAVTGLPVPAGTREQA</sequence>
<dbReference type="GeneID" id="300293769"/>
<dbReference type="Pfam" id="PF13193">
    <property type="entry name" value="AMP-binding_C"/>
    <property type="match status" value="1"/>
</dbReference>
<proteinExistence type="predicted"/>
<dbReference type="GO" id="GO:0016874">
    <property type="term" value="F:ligase activity"/>
    <property type="evidence" value="ECO:0007669"/>
    <property type="project" value="UniProtKB-KW"/>
</dbReference>
<feature type="domain" description="AMP-dependent synthetase/ligase" evidence="1">
    <location>
        <begin position="22"/>
        <end position="383"/>
    </location>
</feature>
<dbReference type="EC" id="6.2.1.-" evidence="3"/>
<dbReference type="PANTHER" id="PTHR43767:SF1">
    <property type="entry name" value="NONRIBOSOMAL PEPTIDE SYNTHASE PES1 (EUROFUNG)-RELATED"/>
    <property type="match status" value="1"/>
</dbReference>
<dbReference type="InterPro" id="IPR045851">
    <property type="entry name" value="AMP-bd_C_sf"/>
</dbReference>
<dbReference type="InterPro" id="IPR050237">
    <property type="entry name" value="ATP-dep_AMP-bd_enzyme"/>
</dbReference>
<comment type="caution">
    <text evidence="3">The sequence shown here is derived from an EMBL/GenBank/DDBJ whole genome shotgun (WGS) entry which is preliminary data.</text>
</comment>
<dbReference type="Gene3D" id="3.40.50.12780">
    <property type="entry name" value="N-terminal domain of ligase-like"/>
    <property type="match status" value="1"/>
</dbReference>
<dbReference type="InterPro" id="IPR042099">
    <property type="entry name" value="ANL_N_sf"/>
</dbReference>
<dbReference type="InterPro" id="IPR025110">
    <property type="entry name" value="AMP-bd_C"/>
</dbReference>
<gene>
    <name evidence="3" type="ORF">FHU28_003203</name>
</gene>
<dbReference type="EMBL" id="JACHJC010000001">
    <property type="protein sequence ID" value="MBB5113364.1"/>
    <property type="molecule type" value="Genomic_DNA"/>
</dbReference>
<dbReference type="PROSITE" id="PS00455">
    <property type="entry name" value="AMP_BINDING"/>
    <property type="match status" value="1"/>
</dbReference>
<dbReference type="InterPro" id="IPR000873">
    <property type="entry name" value="AMP-dep_synth/lig_dom"/>
</dbReference>
<dbReference type="InterPro" id="IPR020845">
    <property type="entry name" value="AMP-binding_CS"/>
</dbReference>
<dbReference type="Pfam" id="PF00501">
    <property type="entry name" value="AMP-binding"/>
    <property type="match status" value="1"/>
</dbReference>
<dbReference type="PANTHER" id="PTHR43767">
    <property type="entry name" value="LONG-CHAIN-FATTY-ACID--COA LIGASE"/>
    <property type="match status" value="1"/>
</dbReference>
<name>A0ABR6MDB1_MICEC</name>
<organism evidence="3 4">
    <name type="scientific">Micromonospora echinospora</name>
    <name type="common">Micromonospora purpurea</name>
    <dbReference type="NCBI Taxonomy" id="1877"/>
    <lineage>
        <taxon>Bacteria</taxon>
        <taxon>Bacillati</taxon>
        <taxon>Actinomycetota</taxon>
        <taxon>Actinomycetes</taxon>
        <taxon>Micromonosporales</taxon>
        <taxon>Micromonosporaceae</taxon>
        <taxon>Micromonospora</taxon>
    </lineage>
</organism>
<dbReference type="RefSeq" id="WP_184685018.1">
    <property type="nucleotide sequence ID" value="NZ_JACHJC010000001.1"/>
</dbReference>
<evidence type="ECO:0000313" key="3">
    <source>
        <dbReference type="EMBL" id="MBB5113364.1"/>
    </source>
</evidence>
<protein>
    <submittedName>
        <fullName evidence="3">Crotonobetaine/carnitine-CoA ligase</fullName>
        <ecNumber evidence="3">6.2.1.-</ecNumber>
    </submittedName>
</protein>
<feature type="domain" description="AMP-binding enzyme C-terminal" evidence="2">
    <location>
        <begin position="433"/>
        <end position="507"/>
    </location>
</feature>
<dbReference type="SUPFAM" id="SSF56801">
    <property type="entry name" value="Acetyl-CoA synthetase-like"/>
    <property type="match status" value="1"/>
</dbReference>
<keyword evidence="4" id="KW-1185">Reference proteome</keyword>
<dbReference type="Gene3D" id="3.30.300.30">
    <property type="match status" value="1"/>
</dbReference>
<keyword evidence="3" id="KW-0436">Ligase</keyword>
<evidence type="ECO:0000313" key="4">
    <source>
        <dbReference type="Proteomes" id="UP000618986"/>
    </source>
</evidence>